<gene>
    <name evidence="3" type="ORF">ABEG17_06600</name>
</gene>
<name>A0AAU7JY43_9MICO</name>
<dbReference type="AlphaFoldDB" id="A0AAU7JY43"/>
<feature type="signal peptide" evidence="2">
    <location>
        <begin position="1"/>
        <end position="24"/>
    </location>
</feature>
<dbReference type="PROSITE" id="PS51257">
    <property type="entry name" value="PROKAR_LIPOPROTEIN"/>
    <property type="match status" value="1"/>
</dbReference>
<proteinExistence type="predicted"/>
<dbReference type="RefSeq" id="WP_406832488.1">
    <property type="nucleotide sequence ID" value="NZ_CP157483.1"/>
</dbReference>
<evidence type="ECO:0000256" key="2">
    <source>
        <dbReference type="SAM" id="SignalP"/>
    </source>
</evidence>
<protein>
    <submittedName>
        <fullName evidence="3">Uncharacterized protein</fullName>
    </submittedName>
</protein>
<accession>A0AAU7JY43</accession>
<evidence type="ECO:0000313" key="3">
    <source>
        <dbReference type="EMBL" id="XBO45004.1"/>
    </source>
</evidence>
<sequence>MRRTPTILIVAALITLIFSGCGSSQDSLAPIAATQTSAAPPAPAAPATTATATTAPSPTTQAVAPKPKIRQKPAKLPVNANVTHFALLKGLTKVGNTWWLDYDRAYYCEGEAQDDPGCAGPNPIELDNGVWIINNNPTMTHARVAATLKMTLYTETSTPKPFTQGLPAADQMDHRNGMHWAGADGQGGIWAVLDYDNTGNIKVIEQYWTP</sequence>
<feature type="chain" id="PRO_5043885105" evidence="2">
    <location>
        <begin position="25"/>
        <end position="210"/>
    </location>
</feature>
<feature type="compositionally biased region" description="Low complexity" evidence="1">
    <location>
        <begin position="38"/>
        <end position="65"/>
    </location>
</feature>
<evidence type="ECO:0000256" key="1">
    <source>
        <dbReference type="SAM" id="MobiDB-lite"/>
    </source>
</evidence>
<feature type="region of interest" description="Disordered" evidence="1">
    <location>
        <begin position="38"/>
        <end position="75"/>
    </location>
</feature>
<reference evidence="3" key="1">
    <citation type="submission" date="2024-05" db="EMBL/GenBank/DDBJ databases">
        <authorList>
            <person name="Kim S."/>
            <person name="Heo J."/>
            <person name="Choi H."/>
            <person name="Choi Y."/>
            <person name="Kwon S.-W."/>
            <person name="Kim Y."/>
        </authorList>
    </citation>
    <scope>NUCLEOTIDE SEQUENCE</scope>
    <source>
        <strain evidence="3">KACC 23699</strain>
    </source>
</reference>
<keyword evidence="2" id="KW-0732">Signal</keyword>
<dbReference type="EMBL" id="CP157483">
    <property type="protein sequence ID" value="XBO45004.1"/>
    <property type="molecule type" value="Genomic_DNA"/>
</dbReference>
<organism evidence="3">
    <name type="scientific">Pedococcus sp. KACC 23699</name>
    <dbReference type="NCBI Taxonomy" id="3149228"/>
    <lineage>
        <taxon>Bacteria</taxon>
        <taxon>Bacillati</taxon>
        <taxon>Actinomycetota</taxon>
        <taxon>Actinomycetes</taxon>
        <taxon>Micrococcales</taxon>
        <taxon>Intrasporangiaceae</taxon>
        <taxon>Pedococcus</taxon>
    </lineage>
</organism>